<dbReference type="EMBL" id="JANHOG010000295">
    <property type="protein sequence ID" value="KAJ3555833.1"/>
    <property type="molecule type" value="Genomic_DNA"/>
</dbReference>
<name>A0ACC1T9I1_9APHY</name>
<proteinExistence type="predicted"/>
<dbReference type="Proteomes" id="UP001148662">
    <property type="component" value="Unassembled WGS sequence"/>
</dbReference>
<gene>
    <name evidence="1" type="ORF">NM688_g2359</name>
</gene>
<sequence length="476" mass="51673">MLHFSTTADPDGSQAPDSPPPPAYEFCQQEFDQKISHALEASQNDQPQQRSGNDDDGEWEVWDETIFAAAAAGLTLSDANTSTPSNRASVSGSNPAPTLRQSSSSTGASSGSDCARAAIQPLRIVKKNSVKEKERPSWYTEAQLDREPTPPAAAESSSSSHLIASGQSSPRTSRTPEREPTPPPEFTELGPDLDGPPYEPYEAQGPPEVTLSYTPGDSNPPSPLASPTIPPSHDPFFHSAPISQTSFNRSFTQLPAQHEYPRTLPAVPDTRQQSVMNSNQPSTQVRPSVSMSNIRPRYGNPRVAFDPQLAYRSEHTGNRAHEDTMSSQKIDAAAFYNSAVSAVYTTGRGSTMRTPVPNNSYGHMRHSTAQPQLHAPQPRIPLQVQGTAVYGAGRTSPAPSVQSMQSSYSQDYTNNRHSTYQFSTPQPSINQANTTSYQPTSYQATSYHGQGTSHQPTSYQPSSYQPTAYSGANRRW</sequence>
<comment type="caution">
    <text evidence="1">The sequence shown here is derived from an EMBL/GenBank/DDBJ whole genome shotgun (WGS) entry which is preliminary data.</text>
</comment>
<organism evidence="1 2">
    <name type="scientific">Phlebia brevispora</name>
    <dbReference type="NCBI Taxonomy" id="194682"/>
    <lineage>
        <taxon>Eukaryota</taxon>
        <taxon>Fungi</taxon>
        <taxon>Dikarya</taxon>
        <taxon>Basidiomycota</taxon>
        <taxon>Agaricomycotina</taxon>
        <taxon>Agaricomycetes</taxon>
        <taxon>Polyporales</taxon>
        <taxon>Meruliaceae</taxon>
        <taxon>Phlebia</taxon>
    </lineage>
</organism>
<evidence type="ECO:0000313" key="1">
    <source>
        <dbReference type="EMBL" id="KAJ3555833.1"/>
    </source>
</evidence>
<accession>A0ACC1T9I1</accession>
<keyword evidence="2" id="KW-1185">Reference proteome</keyword>
<reference evidence="1" key="1">
    <citation type="submission" date="2022-07" db="EMBL/GenBank/DDBJ databases">
        <title>Genome Sequence of Phlebia brevispora.</title>
        <authorList>
            <person name="Buettner E."/>
        </authorList>
    </citation>
    <scope>NUCLEOTIDE SEQUENCE</scope>
    <source>
        <strain evidence="1">MPL23</strain>
    </source>
</reference>
<evidence type="ECO:0000313" key="2">
    <source>
        <dbReference type="Proteomes" id="UP001148662"/>
    </source>
</evidence>
<protein>
    <submittedName>
        <fullName evidence="1">Uncharacterized protein</fullName>
    </submittedName>
</protein>